<protein>
    <submittedName>
        <fullName evidence="1">FAD-binding-3 domain-containing protein</fullName>
    </submittedName>
</protein>
<name>A0A8H7DN64_9AGAR</name>
<dbReference type="OrthoDB" id="2506088at2759"/>
<evidence type="ECO:0000313" key="1">
    <source>
        <dbReference type="EMBL" id="KAF7377351.1"/>
    </source>
</evidence>
<comment type="caution">
    <text evidence="1">The sequence shown here is derived from an EMBL/GenBank/DDBJ whole genome shotgun (WGS) entry which is preliminary data.</text>
</comment>
<dbReference type="Proteomes" id="UP000623467">
    <property type="component" value="Unassembled WGS sequence"/>
</dbReference>
<proteinExistence type="predicted"/>
<dbReference type="AlphaFoldDB" id="A0A8H7DN64"/>
<keyword evidence="2" id="KW-1185">Reference proteome</keyword>
<evidence type="ECO:0000313" key="2">
    <source>
        <dbReference type="Proteomes" id="UP000623467"/>
    </source>
</evidence>
<gene>
    <name evidence="1" type="ORF">MSAN_00156100</name>
</gene>
<accession>A0A8H7DN64</accession>
<dbReference type="PANTHER" id="PTHR31912:SF34">
    <property type="entry name" value="NOTOCHORD-RELATED PROTEIN"/>
    <property type="match status" value="1"/>
</dbReference>
<dbReference type="PANTHER" id="PTHR31912">
    <property type="entry name" value="IP13529P"/>
    <property type="match status" value="1"/>
</dbReference>
<sequence>MAMRGDEKGIEELQRATGTKDKVAQCWIDVLLKRADYLHRASPRHSKADIVSEIQTWFNQQPGEKSNPLLDITGLDPSQDMPVELLHTILLGVMKYIWHFLNTSQWSETDQHLLTIWLQLTDISGLTVPPIRAGYMIQYKNNLIGKHFKMLMQVLIFHVHKICTPEQFTLVKAASDLGAQLWVPEIDDMDYYLEQLKIAVANLLDAFDTVDPLRILVKIKLHLLAHFPDEYKTWSGE</sequence>
<organism evidence="1 2">
    <name type="scientific">Mycena sanguinolenta</name>
    <dbReference type="NCBI Taxonomy" id="230812"/>
    <lineage>
        <taxon>Eukaryota</taxon>
        <taxon>Fungi</taxon>
        <taxon>Dikarya</taxon>
        <taxon>Basidiomycota</taxon>
        <taxon>Agaricomycotina</taxon>
        <taxon>Agaricomycetes</taxon>
        <taxon>Agaricomycetidae</taxon>
        <taxon>Agaricales</taxon>
        <taxon>Marasmiineae</taxon>
        <taxon>Mycenaceae</taxon>
        <taxon>Mycena</taxon>
    </lineage>
</organism>
<reference evidence="1" key="1">
    <citation type="submission" date="2020-05" db="EMBL/GenBank/DDBJ databases">
        <title>Mycena genomes resolve the evolution of fungal bioluminescence.</title>
        <authorList>
            <person name="Tsai I.J."/>
        </authorList>
    </citation>
    <scope>NUCLEOTIDE SEQUENCE</scope>
    <source>
        <strain evidence="1">160909Yilan</strain>
    </source>
</reference>
<dbReference type="EMBL" id="JACAZH010000001">
    <property type="protein sequence ID" value="KAF7377351.1"/>
    <property type="molecule type" value="Genomic_DNA"/>
</dbReference>